<protein>
    <submittedName>
        <fullName evidence="2">Unannotated protein</fullName>
    </submittedName>
</protein>
<proteinExistence type="predicted"/>
<dbReference type="CDD" id="cd02976">
    <property type="entry name" value="NrdH"/>
    <property type="match status" value="1"/>
</dbReference>
<dbReference type="InterPro" id="IPR036249">
    <property type="entry name" value="Thioredoxin-like_sf"/>
</dbReference>
<name>A0A6J6DJW2_9ZZZZ</name>
<dbReference type="Gene3D" id="3.40.30.10">
    <property type="entry name" value="Glutaredoxin"/>
    <property type="match status" value="1"/>
</dbReference>
<dbReference type="AlphaFoldDB" id="A0A6J6DJW2"/>
<dbReference type="EMBL" id="CAEZTK010000008">
    <property type="protein sequence ID" value="CAB4561578.1"/>
    <property type="molecule type" value="Genomic_DNA"/>
</dbReference>
<sequence>MSQSPVEQLGITGADFVMFSTNWCGYCKRLKSQLNESGVQFREVNVEEEIEYAPFVELVNGGNRVVPTLLFSDGSSLTNPSVISVKEKIASLS</sequence>
<dbReference type="SUPFAM" id="SSF52833">
    <property type="entry name" value="Thioredoxin-like"/>
    <property type="match status" value="1"/>
</dbReference>
<feature type="domain" description="Glutaredoxin" evidence="1">
    <location>
        <begin position="17"/>
        <end position="70"/>
    </location>
</feature>
<dbReference type="PROSITE" id="PS51354">
    <property type="entry name" value="GLUTAREDOXIN_2"/>
    <property type="match status" value="1"/>
</dbReference>
<dbReference type="PROSITE" id="PS00194">
    <property type="entry name" value="THIOREDOXIN_1"/>
    <property type="match status" value="1"/>
</dbReference>
<organism evidence="2">
    <name type="scientific">freshwater metagenome</name>
    <dbReference type="NCBI Taxonomy" id="449393"/>
    <lineage>
        <taxon>unclassified sequences</taxon>
        <taxon>metagenomes</taxon>
        <taxon>ecological metagenomes</taxon>
    </lineage>
</organism>
<accession>A0A6J6DJW2</accession>
<dbReference type="InterPro" id="IPR002109">
    <property type="entry name" value="Glutaredoxin"/>
</dbReference>
<evidence type="ECO:0000259" key="1">
    <source>
        <dbReference type="Pfam" id="PF00462"/>
    </source>
</evidence>
<dbReference type="InterPro" id="IPR017937">
    <property type="entry name" value="Thioredoxin_CS"/>
</dbReference>
<evidence type="ECO:0000313" key="2">
    <source>
        <dbReference type="EMBL" id="CAB4561578.1"/>
    </source>
</evidence>
<gene>
    <name evidence="2" type="ORF">UFOPK1643_00213</name>
</gene>
<dbReference type="Pfam" id="PF00462">
    <property type="entry name" value="Glutaredoxin"/>
    <property type="match status" value="1"/>
</dbReference>
<reference evidence="2" key="1">
    <citation type="submission" date="2020-05" db="EMBL/GenBank/DDBJ databases">
        <authorList>
            <person name="Chiriac C."/>
            <person name="Salcher M."/>
            <person name="Ghai R."/>
            <person name="Kavagutti S V."/>
        </authorList>
    </citation>
    <scope>NUCLEOTIDE SEQUENCE</scope>
</reference>